<evidence type="ECO:0000256" key="1">
    <source>
        <dbReference type="SAM" id="SignalP"/>
    </source>
</evidence>
<name>A0A7S2XNU0_9STRA</name>
<dbReference type="AlphaFoldDB" id="A0A7S2XNU0"/>
<gene>
    <name evidence="2" type="ORF">ASEP1449_LOCUS10615</name>
</gene>
<dbReference type="InterPro" id="IPR052392">
    <property type="entry name" value="Kelch-BTB_domain-containing"/>
</dbReference>
<feature type="chain" id="PRO_5030573449" evidence="1">
    <location>
        <begin position="23"/>
        <end position="420"/>
    </location>
</feature>
<keyword evidence="1" id="KW-0732">Signal</keyword>
<dbReference type="Pfam" id="PF24681">
    <property type="entry name" value="Kelch_KLHDC2_KLHL20_DRC7"/>
    <property type="match status" value="1"/>
</dbReference>
<dbReference type="SUPFAM" id="SSF50965">
    <property type="entry name" value="Galactose oxidase, central domain"/>
    <property type="match status" value="1"/>
</dbReference>
<evidence type="ECO:0000313" key="2">
    <source>
        <dbReference type="EMBL" id="CAD9818783.1"/>
    </source>
</evidence>
<feature type="signal peptide" evidence="1">
    <location>
        <begin position="1"/>
        <end position="22"/>
    </location>
</feature>
<proteinExistence type="predicted"/>
<dbReference type="PANTHER" id="PTHR46375:SF3">
    <property type="entry name" value="KELCH REPEAT AND BTB DOMAIN-CONTAINING PROTEIN 13"/>
    <property type="match status" value="1"/>
</dbReference>
<organism evidence="2">
    <name type="scientific">Attheya septentrionalis</name>
    <dbReference type="NCBI Taxonomy" id="420275"/>
    <lineage>
        <taxon>Eukaryota</taxon>
        <taxon>Sar</taxon>
        <taxon>Stramenopiles</taxon>
        <taxon>Ochrophyta</taxon>
        <taxon>Bacillariophyta</taxon>
        <taxon>Coscinodiscophyceae</taxon>
        <taxon>Chaetocerotophycidae</taxon>
        <taxon>Chaetocerotales</taxon>
        <taxon>Attheyaceae</taxon>
        <taxon>Attheya</taxon>
    </lineage>
</organism>
<dbReference type="PANTHER" id="PTHR46375">
    <property type="entry name" value="KELCH REPEAT AND BTB DOMAIN-CONTAINING PROTEIN 13-RELATED"/>
    <property type="match status" value="1"/>
</dbReference>
<dbReference type="InterPro" id="IPR006652">
    <property type="entry name" value="Kelch_1"/>
</dbReference>
<dbReference type="Gene3D" id="2.120.10.80">
    <property type="entry name" value="Kelch-type beta propeller"/>
    <property type="match status" value="2"/>
</dbReference>
<dbReference type="InterPro" id="IPR015915">
    <property type="entry name" value="Kelch-typ_b-propeller"/>
</dbReference>
<protein>
    <submittedName>
        <fullName evidence="2">Uncharacterized protein</fullName>
    </submittedName>
</protein>
<sequence length="420" mass="45444">MMLSVSSVVLLVLAAVASVAYGDHDVTWTIRGNNKLPKPLSDFTATLIPGTPTVLLAGGCDAELGNVFIPDFQSFSCSSLSNKLYSYDVKMDTYNELADMPSARARHAAVIVNNQLWIIGGRNAGDGLVGALDVYDIDTNMWSTPATLGDEIATSDNGAFADKLGNIYVVGGYAVDYDTYRDLFSFNANVVYTTEFLEIEIKAPMALARGDIHAVTVTISDEEFAFVTGGFSDDNNWCVPLDSVERYDIANNSWTTVASLLSARADKALVTMKGRIYAVGGETQIENKCIISPDDLPEAGELTVAVDDVEVYEPGQGESATWNVLRSLPDHRFRFPGVGYDATNTIYTFGGQEAYDSSCQCFRTSDLIVSYEDTAHYTTKDDKAGNRYGTTKDSAGNTIGTTQVTIVSLAVTSFIGLFFF</sequence>
<reference evidence="2" key="1">
    <citation type="submission" date="2021-01" db="EMBL/GenBank/DDBJ databases">
        <authorList>
            <person name="Corre E."/>
            <person name="Pelletier E."/>
            <person name="Niang G."/>
            <person name="Scheremetjew M."/>
            <person name="Finn R."/>
            <person name="Kale V."/>
            <person name="Holt S."/>
            <person name="Cochrane G."/>
            <person name="Meng A."/>
            <person name="Brown T."/>
            <person name="Cohen L."/>
        </authorList>
    </citation>
    <scope>NUCLEOTIDE SEQUENCE</scope>
    <source>
        <strain evidence="2">CCMP2084</strain>
    </source>
</reference>
<dbReference type="EMBL" id="HBHQ01015884">
    <property type="protein sequence ID" value="CAD9818783.1"/>
    <property type="molecule type" value="Transcribed_RNA"/>
</dbReference>
<dbReference type="InterPro" id="IPR011043">
    <property type="entry name" value="Gal_Oxase/kelch_b-propeller"/>
</dbReference>
<accession>A0A7S2XNU0</accession>
<dbReference type="SMART" id="SM00612">
    <property type="entry name" value="Kelch"/>
    <property type="match status" value="3"/>
</dbReference>